<comment type="caution">
    <text evidence="2">The sequence shown here is derived from an EMBL/GenBank/DDBJ whole genome shotgun (WGS) entry which is preliminary data.</text>
</comment>
<dbReference type="InterPro" id="IPR041657">
    <property type="entry name" value="HTH_17"/>
</dbReference>
<evidence type="ECO:0000313" key="2">
    <source>
        <dbReference type="EMBL" id="OUJ68043.1"/>
    </source>
</evidence>
<dbReference type="GO" id="GO:0003677">
    <property type="term" value="F:DNA binding"/>
    <property type="evidence" value="ECO:0007669"/>
    <property type="project" value="InterPro"/>
</dbReference>
<evidence type="ECO:0000259" key="1">
    <source>
        <dbReference type="Pfam" id="PF12728"/>
    </source>
</evidence>
<accession>A0A243W6T4</accession>
<dbReference type="InterPro" id="IPR010093">
    <property type="entry name" value="SinI_DNA-bd"/>
</dbReference>
<keyword evidence="3" id="KW-1185">Reference proteome</keyword>
<evidence type="ECO:0000313" key="3">
    <source>
        <dbReference type="Proteomes" id="UP000194873"/>
    </source>
</evidence>
<gene>
    <name evidence="2" type="ORF">BXP70_28135</name>
</gene>
<dbReference type="RefSeq" id="WP_086597443.1">
    <property type="nucleotide sequence ID" value="NZ_MTSE01000055.1"/>
</dbReference>
<sequence length="102" mass="11722">MRKMEQLILSGMEITTFYANIRKIVRDELDGSRNENEQPSFSVPEKPLTLREASSLLGVSLATIHQLKRNQQLPFFKVGGRVYLKKRHVLALRDGEQIPTEL</sequence>
<dbReference type="SUPFAM" id="SSF46955">
    <property type="entry name" value="Putative DNA-binding domain"/>
    <property type="match status" value="1"/>
</dbReference>
<dbReference type="AlphaFoldDB" id="A0A243W6T4"/>
<name>A0A243W6T4_9BACT</name>
<dbReference type="InterPro" id="IPR009061">
    <property type="entry name" value="DNA-bd_dom_put_sf"/>
</dbReference>
<dbReference type="Pfam" id="PF12728">
    <property type="entry name" value="HTH_17"/>
    <property type="match status" value="1"/>
</dbReference>
<protein>
    <recommendedName>
        <fullName evidence="1">Helix-turn-helix domain-containing protein</fullName>
    </recommendedName>
</protein>
<reference evidence="2 3" key="1">
    <citation type="submission" date="2017-01" db="EMBL/GenBank/DDBJ databases">
        <title>A new Hymenobacter.</title>
        <authorList>
            <person name="Liang Y."/>
            <person name="Feng F."/>
        </authorList>
    </citation>
    <scope>NUCLEOTIDE SEQUENCE [LARGE SCALE GENOMIC DNA]</scope>
    <source>
        <strain evidence="2">MIMBbqt21</strain>
    </source>
</reference>
<organism evidence="2 3">
    <name type="scientific">Hymenobacter crusticola</name>
    <dbReference type="NCBI Taxonomy" id="1770526"/>
    <lineage>
        <taxon>Bacteria</taxon>
        <taxon>Pseudomonadati</taxon>
        <taxon>Bacteroidota</taxon>
        <taxon>Cytophagia</taxon>
        <taxon>Cytophagales</taxon>
        <taxon>Hymenobacteraceae</taxon>
        <taxon>Hymenobacter</taxon>
    </lineage>
</organism>
<dbReference type="NCBIfam" id="TIGR01764">
    <property type="entry name" value="excise"/>
    <property type="match status" value="1"/>
</dbReference>
<dbReference type="Proteomes" id="UP000194873">
    <property type="component" value="Unassembled WGS sequence"/>
</dbReference>
<proteinExistence type="predicted"/>
<dbReference type="EMBL" id="MTSE01000055">
    <property type="protein sequence ID" value="OUJ68043.1"/>
    <property type="molecule type" value="Genomic_DNA"/>
</dbReference>
<dbReference type="OrthoDB" id="1097811at2"/>
<feature type="domain" description="Helix-turn-helix" evidence="1">
    <location>
        <begin position="48"/>
        <end position="92"/>
    </location>
</feature>